<sequence length="175" mass="17937">RSASFSPSFSRQSCANGIPREAAWLQVGRVAALVVLRRRGRAGAPRHRGRTKAVRLAAEAVLARAVPEPDRPHTFAAQAGLAESGAASGADLGLGRGNFGGLCRASGAARCCLAPLAGPGHGARGAAHPRAQGVAPRQAVLCQTQGVLLRTSRCHASGSALEYVLAAIDPRPLAR</sequence>
<protein>
    <submittedName>
        <fullName evidence="1">Uncharacterized protein</fullName>
    </submittedName>
</protein>
<evidence type="ECO:0000313" key="1">
    <source>
        <dbReference type="EMBL" id="CAJ1373908.1"/>
    </source>
</evidence>
<comment type="caution">
    <text evidence="1">The sequence shown here is derived from an EMBL/GenBank/DDBJ whole genome shotgun (WGS) entry which is preliminary data.</text>
</comment>
<evidence type="ECO:0000313" key="2">
    <source>
        <dbReference type="Proteomes" id="UP001178507"/>
    </source>
</evidence>
<keyword evidence="2" id="KW-1185">Reference proteome</keyword>
<gene>
    <name evidence="1" type="ORF">EVOR1521_LOCUS3599</name>
</gene>
<accession>A0AA36HTG1</accession>
<dbReference type="AlphaFoldDB" id="A0AA36HTG1"/>
<name>A0AA36HTG1_9DINO</name>
<dbReference type="EMBL" id="CAUJNA010000224">
    <property type="protein sequence ID" value="CAJ1373908.1"/>
    <property type="molecule type" value="Genomic_DNA"/>
</dbReference>
<feature type="non-terminal residue" evidence="1">
    <location>
        <position position="1"/>
    </location>
</feature>
<proteinExistence type="predicted"/>
<dbReference type="Proteomes" id="UP001178507">
    <property type="component" value="Unassembled WGS sequence"/>
</dbReference>
<organism evidence="1 2">
    <name type="scientific">Effrenium voratum</name>
    <dbReference type="NCBI Taxonomy" id="2562239"/>
    <lineage>
        <taxon>Eukaryota</taxon>
        <taxon>Sar</taxon>
        <taxon>Alveolata</taxon>
        <taxon>Dinophyceae</taxon>
        <taxon>Suessiales</taxon>
        <taxon>Symbiodiniaceae</taxon>
        <taxon>Effrenium</taxon>
    </lineage>
</organism>
<reference evidence="1" key="1">
    <citation type="submission" date="2023-08" db="EMBL/GenBank/DDBJ databases">
        <authorList>
            <person name="Chen Y."/>
            <person name="Shah S."/>
            <person name="Dougan E. K."/>
            <person name="Thang M."/>
            <person name="Chan C."/>
        </authorList>
    </citation>
    <scope>NUCLEOTIDE SEQUENCE</scope>
</reference>